<organism evidence="2 3">
    <name type="scientific">Dibothriocephalus latus</name>
    <name type="common">Fish tapeworm</name>
    <name type="synonym">Diphyllobothrium latum</name>
    <dbReference type="NCBI Taxonomy" id="60516"/>
    <lineage>
        <taxon>Eukaryota</taxon>
        <taxon>Metazoa</taxon>
        <taxon>Spiralia</taxon>
        <taxon>Lophotrochozoa</taxon>
        <taxon>Platyhelminthes</taxon>
        <taxon>Cestoda</taxon>
        <taxon>Eucestoda</taxon>
        <taxon>Diphyllobothriidea</taxon>
        <taxon>Diphyllobothriidae</taxon>
        <taxon>Dibothriocephalus</taxon>
    </lineage>
</organism>
<evidence type="ECO:0000313" key="3">
    <source>
        <dbReference type="Proteomes" id="UP000281553"/>
    </source>
</evidence>
<dbReference type="EMBL" id="UYRU01048347">
    <property type="protein sequence ID" value="VDN10050.1"/>
    <property type="molecule type" value="Genomic_DNA"/>
</dbReference>
<sequence>MRRPHEKDESVPVNLAILTATAAAQPCKVEEQDPVKPHASGKRGRRRRAAATPAEGSQPTPAESAHDVFYLYGGEAANRSKYCVLRYDPRQQQTEKMADWQDRANTTFNVIGDDNTIEVFASSAAMADSGNNLKSWRWSSRKPAGTLDVIVGAGCLC</sequence>
<evidence type="ECO:0000256" key="1">
    <source>
        <dbReference type="SAM" id="MobiDB-lite"/>
    </source>
</evidence>
<dbReference type="AlphaFoldDB" id="A0A3P7L9B8"/>
<feature type="compositionally biased region" description="Basic residues" evidence="1">
    <location>
        <begin position="39"/>
        <end position="49"/>
    </location>
</feature>
<gene>
    <name evidence="2" type="ORF">DILT_LOCUS5881</name>
</gene>
<evidence type="ECO:0000313" key="2">
    <source>
        <dbReference type="EMBL" id="VDN10050.1"/>
    </source>
</evidence>
<name>A0A3P7L9B8_DIBLA</name>
<proteinExistence type="predicted"/>
<accession>A0A3P7L9B8</accession>
<dbReference type="Proteomes" id="UP000281553">
    <property type="component" value="Unassembled WGS sequence"/>
</dbReference>
<protein>
    <submittedName>
        <fullName evidence="2">Uncharacterized protein</fullName>
    </submittedName>
</protein>
<keyword evidence="3" id="KW-1185">Reference proteome</keyword>
<feature type="region of interest" description="Disordered" evidence="1">
    <location>
        <begin position="23"/>
        <end position="64"/>
    </location>
</feature>
<reference evidence="2 3" key="1">
    <citation type="submission" date="2018-11" db="EMBL/GenBank/DDBJ databases">
        <authorList>
            <consortium name="Pathogen Informatics"/>
        </authorList>
    </citation>
    <scope>NUCLEOTIDE SEQUENCE [LARGE SCALE GENOMIC DNA]</scope>
</reference>